<dbReference type="InterPro" id="IPR016160">
    <property type="entry name" value="Ald_DH_CS_CYS"/>
</dbReference>
<gene>
    <name evidence="6" type="ORF">EET67_00960</name>
</gene>
<comment type="similarity">
    <text evidence="1">Belongs to the aldehyde dehydrogenase family.</text>
</comment>
<feature type="domain" description="Aldehyde dehydrogenase" evidence="5">
    <location>
        <begin position="12"/>
        <end position="468"/>
    </location>
</feature>
<sequence>MRTHQFFIDGKWIAPESSAKKAIVNPATGEEFATVAMAGAADVVKAVSAARKAFASFSQTTRDDRIDLLSRVLVAYERRRDDIAKAMMDECGFPRELAYGAQAGIGAAHLTKMIEVLRTFPFAEAKGSTMVWREPIGVCALITPWNWPMNQITCKVAPALAAGCTMVLKPSELSPLNALIFAEVMEEAGIPAGVFNLLNGDGPNCGAHLSSHPDVDMVSFTGSTRGGIAVAKAAADTVKRVHQELGGKSPFIVLPDADFDKAVGDAVTGCYLNAGQSCNAPTRLLVERLRLSRAEEVARAIAEKQKVGMPDDVGTVLGPVISEAQHSRIQDLIQSGIDEKAKLVLGGTGLPEGVNRGYFVRPTVFSDVTSDMTLFRQEVFGPVLSIVAYDSVDHAIELANDTEYGLAGYVHGRDLDAARKVAARIRAGNVYLNSPAWDASAPFGGYKMSGNGREYAEYGLNDFLEIKGVVGYEAA</sequence>
<dbReference type="EC" id="1.2.1.3" evidence="3"/>
<keyword evidence="2" id="KW-0560">Oxidoreductase</keyword>
<dbReference type="Gene3D" id="3.40.309.10">
    <property type="entry name" value="Aldehyde Dehydrogenase, Chain A, domain 2"/>
    <property type="match status" value="1"/>
</dbReference>
<dbReference type="CDD" id="cd07138">
    <property type="entry name" value="ALDH_CddD_SSP0762"/>
    <property type="match status" value="1"/>
</dbReference>
<dbReference type="EMBL" id="RKST01000001">
    <property type="protein sequence ID" value="RUM99505.1"/>
    <property type="molecule type" value="Genomic_DNA"/>
</dbReference>
<dbReference type="RefSeq" id="WP_128625745.1">
    <property type="nucleotide sequence ID" value="NZ_RKST01000001.1"/>
</dbReference>
<dbReference type="InterPro" id="IPR016163">
    <property type="entry name" value="Ald_DH_C"/>
</dbReference>
<reference evidence="6 7" key="1">
    <citation type="submission" date="2018-11" db="EMBL/GenBank/DDBJ databases">
        <title>Pseudaminobacter arsenicus sp. nov., an arsenic-resistant bacterium isolated from arsenic-rich aquifers.</title>
        <authorList>
            <person name="Mu Y."/>
        </authorList>
    </citation>
    <scope>NUCLEOTIDE SEQUENCE [LARGE SCALE GENOMIC DNA]</scope>
    <source>
        <strain evidence="6 7">CB3</strain>
    </source>
</reference>
<dbReference type="PROSITE" id="PS00070">
    <property type="entry name" value="ALDEHYDE_DEHYDR_CYS"/>
    <property type="match status" value="1"/>
</dbReference>
<evidence type="ECO:0000256" key="2">
    <source>
        <dbReference type="ARBA" id="ARBA00023002"/>
    </source>
</evidence>
<dbReference type="PANTHER" id="PTHR42804:SF1">
    <property type="entry name" value="ALDEHYDE DEHYDROGENASE-RELATED"/>
    <property type="match status" value="1"/>
</dbReference>
<dbReference type="Pfam" id="PF00171">
    <property type="entry name" value="Aldedh"/>
    <property type="match status" value="1"/>
</dbReference>
<dbReference type="InterPro" id="IPR016162">
    <property type="entry name" value="Ald_DH_N"/>
</dbReference>
<dbReference type="OrthoDB" id="9772584at2"/>
<dbReference type="SUPFAM" id="SSF53720">
    <property type="entry name" value="ALDH-like"/>
    <property type="match status" value="1"/>
</dbReference>
<dbReference type="InterPro" id="IPR016161">
    <property type="entry name" value="Ald_DH/histidinol_DH"/>
</dbReference>
<dbReference type="Proteomes" id="UP000281647">
    <property type="component" value="Unassembled WGS sequence"/>
</dbReference>
<proteinExistence type="inferred from homology"/>
<organism evidence="6 7">
    <name type="scientific">Borborobacter arsenicus</name>
    <dbReference type="NCBI Taxonomy" id="1851146"/>
    <lineage>
        <taxon>Bacteria</taxon>
        <taxon>Pseudomonadati</taxon>
        <taxon>Pseudomonadota</taxon>
        <taxon>Alphaproteobacteria</taxon>
        <taxon>Hyphomicrobiales</taxon>
        <taxon>Phyllobacteriaceae</taxon>
        <taxon>Borborobacter</taxon>
    </lineage>
</organism>
<dbReference type="InterPro" id="IPR015590">
    <property type="entry name" value="Aldehyde_DH_dom"/>
</dbReference>
<evidence type="ECO:0000313" key="7">
    <source>
        <dbReference type="Proteomes" id="UP000281647"/>
    </source>
</evidence>
<comment type="catalytic activity">
    <reaction evidence="4">
        <text>an aldehyde + NAD(+) + H2O = a carboxylate + NADH + 2 H(+)</text>
        <dbReference type="Rhea" id="RHEA:16185"/>
        <dbReference type="ChEBI" id="CHEBI:15377"/>
        <dbReference type="ChEBI" id="CHEBI:15378"/>
        <dbReference type="ChEBI" id="CHEBI:17478"/>
        <dbReference type="ChEBI" id="CHEBI:29067"/>
        <dbReference type="ChEBI" id="CHEBI:57540"/>
        <dbReference type="ChEBI" id="CHEBI:57945"/>
        <dbReference type="EC" id="1.2.1.3"/>
    </reaction>
</comment>
<evidence type="ECO:0000256" key="4">
    <source>
        <dbReference type="ARBA" id="ARBA00049194"/>
    </source>
</evidence>
<dbReference type="AlphaFoldDB" id="A0A432VBJ1"/>
<keyword evidence="7" id="KW-1185">Reference proteome</keyword>
<name>A0A432VBJ1_9HYPH</name>
<evidence type="ECO:0000313" key="6">
    <source>
        <dbReference type="EMBL" id="RUM99505.1"/>
    </source>
</evidence>
<dbReference type="PANTHER" id="PTHR42804">
    <property type="entry name" value="ALDEHYDE DEHYDROGENASE"/>
    <property type="match status" value="1"/>
</dbReference>
<evidence type="ECO:0000256" key="3">
    <source>
        <dbReference type="ARBA" id="ARBA00024226"/>
    </source>
</evidence>
<dbReference type="FunFam" id="3.40.605.10:FF:000007">
    <property type="entry name" value="NAD/NADP-dependent betaine aldehyde dehydrogenase"/>
    <property type="match status" value="1"/>
</dbReference>
<comment type="caution">
    <text evidence="6">The sequence shown here is derived from an EMBL/GenBank/DDBJ whole genome shotgun (WGS) entry which is preliminary data.</text>
</comment>
<dbReference type="GO" id="GO:0004029">
    <property type="term" value="F:aldehyde dehydrogenase (NAD+) activity"/>
    <property type="evidence" value="ECO:0007669"/>
    <property type="project" value="UniProtKB-EC"/>
</dbReference>
<evidence type="ECO:0000259" key="5">
    <source>
        <dbReference type="Pfam" id="PF00171"/>
    </source>
</evidence>
<dbReference type="Gene3D" id="3.40.605.10">
    <property type="entry name" value="Aldehyde Dehydrogenase, Chain A, domain 1"/>
    <property type="match status" value="1"/>
</dbReference>
<protein>
    <recommendedName>
        <fullName evidence="3">aldehyde dehydrogenase (NAD(+))</fullName>
        <ecNumber evidence="3">1.2.1.3</ecNumber>
    </recommendedName>
</protein>
<accession>A0A432VBJ1</accession>
<evidence type="ECO:0000256" key="1">
    <source>
        <dbReference type="ARBA" id="ARBA00009986"/>
    </source>
</evidence>